<keyword evidence="3" id="KW-1185">Reference proteome</keyword>
<evidence type="ECO:0000313" key="2">
    <source>
        <dbReference type="EMBL" id="MTH34109.1"/>
    </source>
</evidence>
<sequence>MLVDPKHPFFNALWVRLLCTIAPFAWSLVEISTGSYLLAAGFIAAGLYLVYALFWLRNR</sequence>
<dbReference type="OrthoDB" id="7362327at2"/>
<protein>
    <recommendedName>
        <fullName evidence="4">DUF3329 domain-containing protein</fullName>
    </recommendedName>
</protein>
<evidence type="ECO:0000256" key="1">
    <source>
        <dbReference type="SAM" id="Phobius"/>
    </source>
</evidence>
<dbReference type="EMBL" id="WMIF01000005">
    <property type="protein sequence ID" value="MTH34109.1"/>
    <property type="molecule type" value="Genomic_DNA"/>
</dbReference>
<proteinExistence type="predicted"/>
<keyword evidence="1" id="KW-0812">Transmembrane</keyword>
<keyword evidence="1" id="KW-1133">Transmembrane helix</keyword>
<name>A0A844GZQ8_9RHOB</name>
<accession>A0A844GZQ8</accession>
<feature type="transmembrane region" description="Helical" evidence="1">
    <location>
        <begin position="12"/>
        <end position="29"/>
    </location>
</feature>
<reference evidence="2 3" key="1">
    <citation type="submission" date="2019-11" db="EMBL/GenBank/DDBJ databases">
        <authorList>
            <person name="Dong K."/>
        </authorList>
    </citation>
    <scope>NUCLEOTIDE SEQUENCE [LARGE SCALE GENOMIC DNA]</scope>
    <source>
        <strain evidence="2 3">JCM 17370</strain>
    </source>
</reference>
<organism evidence="2 3">
    <name type="scientific">Paracoccus limosus</name>
    <dbReference type="NCBI Taxonomy" id="913252"/>
    <lineage>
        <taxon>Bacteria</taxon>
        <taxon>Pseudomonadati</taxon>
        <taxon>Pseudomonadota</taxon>
        <taxon>Alphaproteobacteria</taxon>
        <taxon>Rhodobacterales</taxon>
        <taxon>Paracoccaceae</taxon>
        <taxon>Paracoccus</taxon>
    </lineage>
</organism>
<dbReference type="AlphaFoldDB" id="A0A844GZQ8"/>
<gene>
    <name evidence="2" type="ORF">GL279_05780</name>
</gene>
<dbReference type="RefSeq" id="WP_155063657.1">
    <property type="nucleotide sequence ID" value="NZ_WMIF01000005.1"/>
</dbReference>
<comment type="caution">
    <text evidence="2">The sequence shown here is derived from an EMBL/GenBank/DDBJ whole genome shotgun (WGS) entry which is preliminary data.</text>
</comment>
<dbReference type="Proteomes" id="UP000442533">
    <property type="component" value="Unassembled WGS sequence"/>
</dbReference>
<evidence type="ECO:0008006" key="4">
    <source>
        <dbReference type="Google" id="ProtNLM"/>
    </source>
</evidence>
<evidence type="ECO:0000313" key="3">
    <source>
        <dbReference type="Proteomes" id="UP000442533"/>
    </source>
</evidence>
<keyword evidence="1" id="KW-0472">Membrane</keyword>
<feature type="transmembrane region" description="Helical" evidence="1">
    <location>
        <begin position="35"/>
        <end position="56"/>
    </location>
</feature>